<accession>A0ACC2NZD6</accession>
<comment type="caution">
    <text evidence="1">The sequence shown here is derived from an EMBL/GenBank/DDBJ whole genome shotgun (WGS) entry which is preliminary data.</text>
</comment>
<protein>
    <submittedName>
        <fullName evidence="1">Uncharacterized protein</fullName>
    </submittedName>
</protein>
<evidence type="ECO:0000313" key="2">
    <source>
        <dbReference type="Proteomes" id="UP001239111"/>
    </source>
</evidence>
<sequence length="1307" mass="150484">MLDKNSLTPVDLTQITAYPVNDENKKSFMVCVYNTLHEFDRISSAAKKNVLSTINLSEHHVKTVLDAQDATSKILGELQTLIEKLSIVKKNHSDGHKVWLDQCLGVKPQESVIDLGDSSSSDELEIVNEVKYIENRKSVEKNVDNKKGKWLSRTRSTPKNGLNRERWSSIDKWRIPKSSQDVLKCKSNPPVVIDIDSYKPDIKLHHDVTPKCDESASPVHKLDAEEFPPDQKYQNDDEGWDNHKSESSKDMDQSNSNESNCVRTEQTTCAQEFNEFCAEIKQSDLLDEKIQMKCFVRLKKCDDISAYLQTETEVLDKNDNFYDKLIDRATDLSVLEQRKRKRHGSSSDDCNAADNSNPFPYESGLKKNFKKSKTKSVASQNNDSDSLSDGSSTDFEFPRDDTDSSVSKSDERSCDEEEERSKRKLFENASSTDSLESESSREYESISQNLSTKRKEKKKKAKKINSLDDLKTSSEDEEDQYYKKKFLDPLLTTNFKRMLQNNSRNLDNTKKDDKTGDTCSPIQSQTGKIAGRKNIRPVWRDEQIKEITKQALKDEENRRQRVAELNQQMQSFNIEKSNSGEVLILELNKDTKEVEVSVDNGLVKHLKPHQKSGVKFMWESCFESLERCRTTEGSGCILAHCMGLGKTFQTITLVHTLLTNKAVGIRNVLVVCPMNTLLNWADEFYLWMDKVESSKNIQIHELTRIKELPKRIDKLQQWHEKGGVMIISYEMYRSLMNRDSKMSPEQTERMRGFLSNPGADLIVCDEGHLLKNDVSQLAQKMQDVKTKRRIVLTGTPLQNNLNEYHCMVNFVKPNLLGTKKEFHNRFVNPITNGQYDNSNSEDVTLMKKRAHVLHRLLEGCVQRCDYSVLKPFLPPKQEYVIHIRLSDLQREMYNHFMTSYVRADTMKKQFFDNYNAIKLLFAHPWSIQLKDQSRSISQQNKSQKSSSFPNVNSSLNEFWWSNFTNRPNFQDIMVSFKLVLCFAILEAAEIEGDKLLIFSHSLHSLRLIEEFLAKFDRESSNTENQNLFKFQKSWQKGKDYFVLDGTTKSEQRNRLCRKFNDPKNSTARLFLISTKAGGLGINLVGANRVIIFDPSWNPSHDVQSIFRIYRFGQRKPCYVYRLLSAGTMEEKIYQRGVNKLALSHRVIDEQQISRHFRDTDLAELYHLEDLNDEPGINVPTDRLLADVLLKYKNYVYKISEHDTLLENKEEEELDEAERQEAWNEYEQEKRNEIATSKQNQKDLLKRKAGSDLKNGESDSANQTFEDIHQSVDQSSSTSTTSAGTTATFPTTIAASTTNIQPSNHGRS</sequence>
<dbReference type="EMBL" id="CM056742">
    <property type="protein sequence ID" value="KAJ8676213.1"/>
    <property type="molecule type" value="Genomic_DNA"/>
</dbReference>
<name>A0ACC2NZD6_9HYME</name>
<proteinExistence type="predicted"/>
<dbReference type="Proteomes" id="UP001239111">
    <property type="component" value="Chromosome 2"/>
</dbReference>
<gene>
    <name evidence="1" type="ORF">QAD02_011999</name>
</gene>
<keyword evidence="2" id="KW-1185">Reference proteome</keyword>
<evidence type="ECO:0000313" key="1">
    <source>
        <dbReference type="EMBL" id="KAJ8676213.1"/>
    </source>
</evidence>
<reference evidence="1" key="1">
    <citation type="submission" date="2023-04" db="EMBL/GenBank/DDBJ databases">
        <title>A chromosome-level genome assembly of the parasitoid wasp Eretmocerus hayati.</title>
        <authorList>
            <person name="Zhong Y."/>
            <person name="Liu S."/>
            <person name="Liu Y."/>
        </authorList>
    </citation>
    <scope>NUCLEOTIDE SEQUENCE</scope>
    <source>
        <strain evidence="1">ZJU_SS_LIU_2023</strain>
    </source>
</reference>
<organism evidence="1 2">
    <name type="scientific">Eretmocerus hayati</name>
    <dbReference type="NCBI Taxonomy" id="131215"/>
    <lineage>
        <taxon>Eukaryota</taxon>
        <taxon>Metazoa</taxon>
        <taxon>Ecdysozoa</taxon>
        <taxon>Arthropoda</taxon>
        <taxon>Hexapoda</taxon>
        <taxon>Insecta</taxon>
        <taxon>Pterygota</taxon>
        <taxon>Neoptera</taxon>
        <taxon>Endopterygota</taxon>
        <taxon>Hymenoptera</taxon>
        <taxon>Apocrita</taxon>
        <taxon>Proctotrupomorpha</taxon>
        <taxon>Chalcidoidea</taxon>
        <taxon>Aphelinidae</taxon>
        <taxon>Aphelininae</taxon>
        <taxon>Eretmocerus</taxon>
    </lineage>
</organism>